<evidence type="ECO:0000313" key="2">
    <source>
        <dbReference type="EMBL" id="EKF40076.1"/>
    </source>
</evidence>
<evidence type="ECO:0000256" key="1">
    <source>
        <dbReference type="SAM" id="MobiDB-lite"/>
    </source>
</evidence>
<feature type="region of interest" description="Disordered" evidence="1">
    <location>
        <begin position="171"/>
        <end position="191"/>
    </location>
</feature>
<sequence length="191" mass="22654">VNPARFNPVICDQPSGMILDGLRSQHLQLHDFMSVFTGLFDGERANRARSYIRGIHEPRRLSEHQHSIKYWLGGPDLRMTQRQQKQANEATYRSQQDPLLVLSHFETRRIRRTIRRAQLREIIPLSDTTIYEMEQRGEFPKRFYLTSRCVVWDLAEVEAWIDERRRASEAAVFQKTPSPDVRKRKKRPVRI</sequence>
<dbReference type="Proteomes" id="UP000007374">
    <property type="component" value="Unassembled WGS sequence"/>
</dbReference>
<dbReference type="Pfam" id="PF05930">
    <property type="entry name" value="Phage_AlpA"/>
    <property type="match status" value="1"/>
</dbReference>
<evidence type="ECO:0000313" key="3">
    <source>
        <dbReference type="Proteomes" id="UP000007374"/>
    </source>
</evidence>
<keyword evidence="3" id="KW-1185">Reference proteome</keyword>
<feature type="compositionally biased region" description="Basic residues" evidence="1">
    <location>
        <begin position="182"/>
        <end position="191"/>
    </location>
</feature>
<reference evidence="2 3" key="1">
    <citation type="journal article" date="2012" name="J. Bacteriol.">
        <title>Genome Sequence of Nitratireductor indicus Type Strain C115.</title>
        <authorList>
            <person name="Lai Q."/>
            <person name="Li G."/>
            <person name="Yu Z."/>
            <person name="Shao Z."/>
        </authorList>
    </citation>
    <scope>NUCLEOTIDE SEQUENCE [LARGE SCALE GENOMIC DNA]</scope>
    <source>
        <strain evidence="2 3">C115</strain>
    </source>
</reference>
<gene>
    <name evidence="2" type="ORF">NA8A_22561</name>
</gene>
<dbReference type="InterPro" id="IPR009061">
    <property type="entry name" value="DNA-bd_dom_put_sf"/>
</dbReference>
<organism evidence="2 3">
    <name type="scientific">Nitratireductor indicus C115</name>
    <dbReference type="NCBI Taxonomy" id="1231190"/>
    <lineage>
        <taxon>Bacteria</taxon>
        <taxon>Pseudomonadati</taxon>
        <taxon>Pseudomonadota</taxon>
        <taxon>Alphaproteobacteria</taxon>
        <taxon>Hyphomicrobiales</taxon>
        <taxon>Phyllobacteriaceae</taxon>
        <taxon>Nitratireductor</taxon>
    </lineage>
</organism>
<dbReference type="InterPro" id="IPR052931">
    <property type="entry name" value="Prophage_regulatory_activator"/>
</dbReference>
<comment type="caution">
    <text evidence="2">The sequence shown here is derived from an EMBL/GenBank/DDBJ whole genome shotgun (WGS) entry which is preliminary data.</text>
</comment>
<protein>
    <submittedName>
        <fullName evidence="2">Putative phage transcriptional regulator</fullName>
    </submittedName>
</protein>
<accession>K2NYE7</accession>
<dbReference type="STRING" id="721133.SAMN05216176_12027"/>
<name>K2NYE7_9HYPH</name>
<dbReference type="PANTHER" id="PTHR36154:SF1">
    <property type="entry name" value="DNA-BINDING TRANSCRIPTIONAL ACTIVATOR ALPA"/>
    <property type="match status" value="1"/>
</dbReference>
<dbReference type="InterPro" id="IPR010260">
    <property type="entry name" value="AlpA"/>
</dbReference>
<feature type="non-terminal residue" evidence="2">
    <location>
        <position position="1"/>
    </location>
</feature>
<dbReference type="EMBL" id="AMSI01000025">
    <property type="protein sequence ID" value="EKF40076.1"/>
    <property type="molecule type" value="Genomic_DNA"/>
</dbReference>
<dbReference type="Gene3D" id="1.10.238.160">
    <property type="match status" value="1"/>
</dbReference>
<dbReference type="AlphaFoldDB" id="K2NYE7"/>
<proteinExistence type="predicted"/>
<dbReference type="PANTHER" id="PTHR36154">
    <property type="entry name" value="DNA-BINDING TRANSCRIPTIONAL ACTIVATOR ALPA"/>
    <property type="match status" value="1"/>
</dbReference>
<dbReference type="eggNOG" id="COG3311">
    <property type="taxonomic scope" value="Bacteria"/>
</dbReference>
<dbReference type="SUPFAM" id="SSF46955">
    <property type="entry name" value="Putative DNA-binding domain"/>
    <property type="match status" value="1"/>
</dbReference>
<dbReference type="PATRIC" id="fig|1231190.3.peg.4656"/>